<dbReference type="Gene3D" id="1.10.150.240">
    <property type="entry name" value="Putative phosphatase, domain 2"/>
    <property type="match status" value="1"/>
</dbReference>
<protein>
    <submittedName>
        <fullName evidence="3">HAD family hydrolase</fullName>
    </submittedName>
</protein>
<dbReference type="PANTHER" id="PTHR43434:SF26">
    <property type="entry name" value="PYROPHOSPHATASE PPAX"/>
    <property type="match status" value="1"/>
</dbReference>
<dbReference type="InterPro" id="IPR023198">
    <property type="entry name" value="PGP-like_dom2"/>
</dbReference>
<dbReference type="GO" id="GO:0005829">
    <property type="term" value="C:cytosol"/>
    <property type="evidence" value="ECO:0007669"/>
    <property type="project" value="TreeGrafter"/>
</dbReference>
<sequence>MYTAFIFDLDGTIIDSEMIGLTALQATLKEQGIDKDLDSLRFSLGIPGLKTLEILNIADIPTTLESWMEREKPLLKNVPLFEGIIEVIDQLPKMGIVTSKTAEEMDNSFYLLNIHQKFEVIVCASDTKRHKPYPDPLNLGLSLLHCEPNQAIYIGDSIYDMRCAHAAGVDFGLALWGARLTDGFDEAQYIFETPGDILKLMND</sequence>
<keyword evidence="4" id="KW-1185">Reference proteome</keyword>
<dbReference type="Gene3D" id="3.40.50.1000">
    <property type="entry name" value="HAD superfamily/HAD-like"/>
    <property type="match status" value="1"/>
</dbReference>
<evidence type="ECO:0000256" key="2">
    <source>
        <dbReference type="ARBA" id="ARBA00022842"/>
    </source>
</evidence>
<dbReference type="InterPro" id="IPR036412">
    <property type="entry name" value="HAD-like_sf"/>
</dbReference>
<proteinExistence type="predicted"/>
<dbReference type="SFLD" id="SFLDS00003">
    <property type="entry name" value="Haloacid_Dehalogenase"/>
    <property type="match status" value="1"/>
</dbReference>
<name>A0A8E2I547_9BACI</name>
<organism evidence="3 4">
    <name type="scientific">Heyndrickxia oleronia</name>
    <dbReference type="NCBI Taxonomy" id="38875"/>
    <lineage>
        <taxon>Bacteria</taxon>
        <taxon>Bacillati</taxon>
        <taxon>Bacillota</taxon>
        <taxon>Bacilli</taxon>
        <taxon>Bacillales</taxon>
        <taxon>Bacillaceae</taxon>
        <taxon>Heyndrickxia</taxon>
    </lineage>
</organism>
<keyword evidence="2" id="KW-0460">Magnesium</keyword>
<evidence type="ECO:0000313" key="3">
    <source>
        <dbReference type="EMBL" id="OOP66507.1"/>
    </source>
</evidence>
<dbReference type="AlphaFoldDB" id="A0A8E2I547"/>
<dbReference type="GO" id="GO:0006281">
    <property type="term" value="P:DNA repair"/>
    <property type="evidence" value="ECO:0007669"/>
    <property type="project" value="TreeGrafter"/>
</dbReference>
<dbReference type="PANTHER" id="PTHR43434">
    <property type="entry name" value="PHOSPHOGLYCOLATE PHOSPHATASE"/>
    <property type="match status" value="1"/>
</dbReference>
<dbReference type="NCBIfam" id="TIGR01549">
    <property type="entry name" value="HAD-SF-IA-v1"/>
    <property type="match status" value="1"/>
</dbReference>
<evidence type="ECO:0000256" key="1">
    <source>
        <dbReference type="ARBA" id="ARBA00022801"/>
    </source>
</evidence>
<dbReference type="InterPro" id="IPR006439">
    <property type="entry name" value="HAD-SF_hydro_IA"/>
</dbReference>
<dbReference type="RefSeq" id="WP_078111087.1">
    <property type="nucleotide sequence ID" value="NZ_CP065424.1"/>
</dbReference>
<evidence type="ECO:0000313" key="4">
    <source>
        <dbReference type="Proteomes" id="UP000189761"/>
    </source>
</evidence>
<dbReference type="GO" id="GO:0008967">
    <property type="term" value="F:phosphoglycolate phosphatase activity"/>
    <property type="evidence" value="ECO:0007669"/>
    <property type="project" value="TreeGrafter"/>
</dbReference>
<dbReference type="Proteomes" id="UP000189761">
    <property type="component" value="Unassembled WGS sequence"/>
</dbReference>
<dbReference type="InterPro" id="IPR050155">
    <property type="entry name" value="HAD-like_hydrolase_sf"/>
</dbReference>
<accession>A0A8E2I547</accession>
<comment type="caution">
    <text evidence="3">The sequence shown here is derived from an EMBL/GenBank/DDBJ whole genome shotgun (WGS) entry which is preliminary data.</text>
</comment>
<dbReference type="SFLD" id="SFLDG01129">
    <property type="entry name" value="C1.5:_HAD__Beta-PGM__Phosphata"/>
    <property type="match status" value="1"/>
</dbReference>
<gene>
    <name evidence="3" type="ORF">BWZ43_20640</name>
</gene>
<reference evidence="3 4" key="1">
    <citation type="submission" date="2017-01" db="EMBL/GenBank/DDBJ databases">
        <title>Draft genome sequence of Bacillus oleronius.</title>
        <authorList>
            <person name="Allam M."/>
        </authorList>
    </citation>
    <scope>NUCLEOTIDE SEQUENCE [LARGE SCALE GENOMIC DNA]</scope>
    <source>
        <strain evidence="3 4">DSM 9356</strain>
    </source>
</reference>
<dbReference type="Pfam" id="PF13419">
    <property type="entry name" value="HAD_2"/>
    <property type="match status" value="1"/>
</dbReference>
<dbReference type="InterPro" id="IPR023214">
    <property type="entry name" value="HAD_sf"/>
</dbReference>
<dbReference type="InterPro" id="IPR041492">
    <property type="entry name" value="HAD_2"/>
</dbReference>
<keyword evidence="1 3" id="KW-0378">Hydrolase</keyword>
<dbReference type="SUPFAM" id="SSF56784">
    <property type="entry name" value="HAD-like"/>
    <property type="match status" value="1"/>
</dbReference>
<dbReference type="EMBL" id="MTLA01000304">
    <property type="protein sequence ID" value="OOP66507.1"/>
    <property type="molecule type" value="Genomic_DNA"/>
</dbReference>